<organism evidence="3 4">
    <name type="scientific">Pseudocercospora fijiensis (strain CIRAD86)</name>
    <name type="common">Black leaf streak disease fungus</name>
    <name type="synonym">Mycosphaerella fijiensis</name>
    <dbReference type="NCBI Taxonomy" id="383855"/>
    <lineage>
        <taxon>Eukaryota</taxon>
        <taxon>Fungi</taxon>
        <taxon>Dikarya</taxon>
        <taxon>Ascomycota</taxon>
        <taxon>Pezizomycotina</taxon>
        <taxon>Dothideomycetes</taxon>
        <taxon>Dothideomycetidae</taxon>
        <taxon>Mycosphaerellales</taxon>
        <taxon>Mycosphaerellaceae</taxon>
        <taxon>Pseudocercospora</taxon>
    </lineage>
</organism>
<name>M2YSE7_PSEFD</name>
<sequence length="263" mass="29221">MAPLHLHSTLSRSFHTTSPSRASPSILFALNALSNSRETQHFNKLSRLDRVEHSPTLKLIQTSEIEKHPCPTPEVVPVPAPWRSINVHVDAASQNRRSHVWDTKALAAGRAVLADVARERARMRRVLERMRRREEGRSRVLRTEMDAIVEERRRMRNEMRVAGVWILGSVGVATGLGMYVFWPAGEKVLAKDSAEMGRKIAEMAKTGISLPAAVSEPVAAVGAVPTMAVVTGEPTIAATTVIKEEVKKPARSWSWKSLFWKQG</sequence>
<dbReference type="RefSeq" id="XP_007929530.1">
    <property type="nucleotide sequence ID" value="XM_007931339.1"/>
</dbReference>
<evidence type="ECO:0000256" key="1">
    <source>
        <dbReference type="SAM" id="MobiDB-lite"/>
    </source>
</evidence>
<protein>
    <submittedName>
        <fullName evidence="3">Uncharacterized protein</fullName>
    </submittedName>
</protein>
<keyword evidence="2" id="KW-0812">Transmembrane</keyword>
<dbReference type="Proteomes" id="UP000016932">
    <property type="component" value="Unassembled WGS sequence"/>
</dbReference>
<keyword evidence="2" id="KW-1133">Transmembrane helix</keyword>
<evidence type="ECO:0000313" key="3">
    <source>
        <dbReference type="EMBL" id="EME80645.1"/>
    </source>
</evidence>
<dbReference type="eggNOG" id="ENOG502R8ZW">
    <property type="taxonomic scope" value="Eukaryota"/>
</dbReference>
<dbReference type="HOGENOM" id="CLU_1061837_0_0_1"/>
<dbReference type="KEGG" id="pfj:MYCFIDRAFT_212092"/>
<proteinExistence type="predicted"/>
<feature type="region of interest" description="Disordered" evidence="1">
    <location>
        <begin position="1"/>
        <end position="21"/>
    </location>
</feature>
<dbReference type="AlphaFoldDB" id="M2YSE7"/>
<evidence type="ECO:0000313" key="4">
    <source>
        <dbReference type="Proteomes" id="UP000016932"/>
    </source>
</evidence>
<dbReference type="EMBL" id="KB446561">
    <property type="protein sequence ID" value="EME80645.1"/>
    <property type="molecule type" value="Genomic_DNA"/>
</dbReference>
<accession>M2YSE7</accession>
<keyword evidence="2" id="KW-0472">Membrane</keyword>
<keyword evidence="4" id="KW-1185">Reference proteome</keyword>
<gene>
    <name evidence="3" type="ORF">MYCFIDRAFT_212092</name>
</gene>
<feature type="transmembrane region" description="Helical" evidence="2">
    <location>
        <begin position="162"/>
        <end position="182"/>
    </location>
</feature>
<evidence type="ECO:0000256" key="2">
    <source>
        <dbReference type="SAM" id="Phobius"/>
    </source>
</evidence>
<reference evidence="3 4" key="1">
    <citation type="journal article" date="2012" name="PLoS Pathog.">
        <title>Diverse lifestyles and strategies of plant pathogenesis encoded in the genomes of eighteen Dothideomycetes fungi.</title>
        <authorList>
            <person name="Ohm R.A."/>
            <person name="Feau N."/>
            <person name="Henrissat B."/>
            <person name="Schoch C.L."/>
            <person name="Horwitz B.A."/>
            <person name="Barry K.W."/>
            <person name="Condon B.J."/>
            <person name="Copeland A.C."/>
            <person name="Dhillon B."/>
            <person name="Glaser F."/>
            <person name="Hesse C.N."/>
            <person name="Kosti I."/>
            <person name="LaButti K."/>
            <person name="Lindquist E.A."/>
            <person name="Lucas S."/>
            <person name="Salamov A.A."/>
            <person name="Bradshaw R.E."/>
            <person name="Ciuffetti L."/>
            <person name="Hamelin R.C."/>
            <person name="Kema G.H.J."/>
            <person name="Lawrence C."/>
            <person name="Scott J.A."/>
            <person name="Spatafora J.W."/>
            <person name="Turgeon B.G."/>
            <person name="de Wit P.J.G.M."/>
            <person name="Zhong S."/>
            <person name="Goodwin S.B."/>
            <person name="Grigoriev I.V."/>
        </authorList>
    </citation>
    <scope>NUCLEOTIDE SEQUENCE [LARGE SCALE GENOMIC DNA]</scope>
    <source>
        <strain evidence="3 4">CIRAD86</strain>
    </source>
</reference>
<dbReference type="GeneID" id="19337610"/>
<feature type="compositionally biased region" description="Polar residues" evidence="1">
    <location>
        <begin position="8"/>
        <end position="21"/>
    </location>
</feature>
<dbReference type="VEuPathDB" id="FungiDB:MYCFIDRAFT_212092"/>
<dbReference type="OrthoDB" id="5240110at2759"/>